<evidence type="ECO:0000313" key="3">
    <source>
        <dbReference type="EMBL" id="KAF8905229.1"/>
    </source>
</evidence>
<gene>
    <name evidence="3" type="ORF">CPB84DRAFT_1771953</name>
</gene>
<feature type="coiled-coil region" evidence="1">
    <location>
        <begin position="121"/>
        <end position="155"/>
    </location>
</feature>
<feature type="compositionally biased region" description="Low complexity" evidence="2">
    <location>
        <begin position="1"/>
        <end position="22"/>
    </location>
</feature>
<feature type="compositionally biased region" description="Low complexity" evidence="2">
    <location>
        <begin position="36"/>
        <end position="60"/>
    </location>
</feature>
<dbReference type="Proteomes" id="UP000724874">
    <property type="component" value="Unassembled WGS sequence"/>
</dbReference>
<dbReference type="OrthoDB" id="3063101at2759"/>
<keyword evidence="1" id="KW-0175">Coiled coil</keyword>
<dbReference type="EMBL" id="JADNYJ010000023">
    <property type="protein sequence ID" value="KAF8905229.1"/>
    <property type="molecule type" value="Genomic_DNA"/>
</dbReference>
<comment type="caution">
    <text evidence="3">The sequence shown here is derived from an EMBL/GenBank/DDBJ whole genome shotgun (WGS) entry which is preliminary data.</text>
</comment>
<organism evidence="3 4">
    <name type="scientific">Gymnopilus junonius</name>
    <name type="common">Spectacular rustgill mushroom</name>
    <name type="synonym">Gymnopilus spectabilis subsp. junonius</name>
    <dbReference type="NCBI Taxonomy" id="109634"/>
    <lineage>
        <taxon>Eukaryota</taxon>
        <taxon>Fungi</taxon>
        <taxon>Dikarya</taxon>
        <taxon>Basidiomycota</taxon>
        <taxon>Agaricomycotina</taxon>
        <taxon>Agaricomycetes</taxon>
        <taxon>Agaricomycetidae</taxon>
        <taxon>Agaricales</taxon>
        <taxon>Agaricineae</taxon>
        <taxon>Hymenogastraceae</taxon>
        <taxon>Gymnopilus</taxon>
    </lineage>
</organism>
<evidence type="ECO:0000256" key="2">
    <source>
        <dbReference type="SAM" id="MobiDB-lite"/>
    </source>
</evidence>
<evidence type="ECO:0000313" key="4">
    <source>
        <dbReference type="Proteomes" id="UP000724874"/>
    </source>
</evidence>
<feature type="region of interest" description="Disordered" evidence="2">
    <location>
        <begin position="368"/>
        <end position="418"/>
    </location>
</feature>
<keyword evidence="4" id="KW-1185">Reference proteome</keyword>
<accession>A0A9P5NV62</accession>
<evidence type="ECO:0000256" key="1">
    <source>
        <dbReference type="SAM" id="Coils"/>
    </source>
</evidence>
<feature type="compositionally biased region" description="Low complexity" evidence="2">
    <location>
        <begin position="380"/>
        <end position="396"/>
    </location>
</feature>
<name>A0A9P5NV62_GYMJU</name>
<sequence length="418" mass="45395">MSATTPISGSSSASASFRVIASPQKHEGLKSPPPSQSQSQPQPHSPSTTTAPPAAPSRSSIAIQDGADALMELLESEKSHLTKLYHQAIRQIETSVNTAHAADRARFQATERRTKTQEKSIEILNSKLRGARARASEAERELENLRKEHEALKEAVGRVGLVWTRPVNLNPYPNPKSVAAAKDEAGVEAIDVDVDENENESGEAGTGVGIGIGHGTLEFTDRTKRIVNDFMRGARMQQKALTSSRLGSNVPSLEFEDERLSKPVGPTEFFDVLSGVMERGRKFAGELEKQRRRERALAQIQTRALAEAADSGDTSTRDSSISSEQQPIRHKPNPTAHQSPSLRLHPQSAASASSKILDIFTYQLNQYTKLTEPPPPPRPSIKLTIPPLKPNSNSNSKPKRPPSPTNVAAPPAKQHKAT</sequence>
<feature type="region of interest" description="Disordered" evidence="2">
    <location>
        <begin position="302"/>
        <end position="350"/>
    </location>
</feature>
<proteinExistence type="predicted"/>
<feature type="compositionally biased region" description="Polar residues" evidence="2">
    <location>
        <begin position="312"/>
        <end position="326"/>
    </location>
</feature>
<protein>
    <submittedName>
        <fullName evidence="3">Uncharacterized protein</fullName>
    </submittedName>
</protein>
<reference evidence="3" key="1">
    <citation type="submission" date="2020-11" db="EMBL/GenBank/DDBJ databases">
        <authorList>
            <consortium name="DOE Joint Genome Institute"/>
            <person name="Ahrendt S."/>
            <person name="Riley R."/>
            <person name="Andreopoulos W."/>
            <person name="LaButti K."/>
            <person name="Pangilinan J."/>
            <person name="Ruiz-duenas F.J."/>
            <person name="Barrasa J.M."/>
            <person name="Sanchez-Garcia M."/>
            <person name="Camarero S."/>
            <person name="Miyauchi S."/>
            <person name="Serrano A."/>
            <person name="Linde D."/>
            <person name="Babiker R."/>
            <person name="Drula E."/>
            <person name="Ayuso-Fernandez I."/>
            <person name="Pacheco R."/>
            <person name="Padilla G."/>
            <person name="Ferreira P."/>
            <person name="Barriuso J."/>
            <person name="Kellner H."/>
            <person name="Castanera R."/>
            <person name="Alfaro M."/>
            <person name="Ramirez L."/>
            <person name="Pisabarro A.G."/>
            <person name="Kuo A."/>
            <person name="Tritt A."/>
            <person name="Lipzen A."/>
            <person name="He G."/>
            <person name="Yan M."/>
            <person name="Ng V."/>
            <person name="Cullen D."/>
            <person name="Martin F."/>
            <person name="Rosso M.-N."/>
            <person name="Henrissat B."/>
            <person name="Hibbett D."/>
            <person name="Martinez A.T."/>
            <person name="Grigoriev I.V."/>
        </authorList>
    </citation>
    <scope>NUCLEOTIDE SEQUENCE</scope>
    <source>
        <strain evidence="3">AH 44721</strain>
    </source>
</reference>
<dbReference type="AlphaFoldDB" id="A0A9P5NV62"/>
<feature type="region of interest" description="Disordered" evidence="2">
    <location>
        <begin position="1"/>
        <end position="60"/>
    </location>
</feature>